<keyword evidence="1" id="KW-0812">Transmembrane</keyword>
<evidence type="ECO:0000256" key="1">
    <source>
        <dbReference type="SAM" id="Phobius"/>
    </source>
</evidence>
<evidence type="ECO:0000313" key="3">
    <source>
        <dbReference type="Proteomes" id="UP000198625"/>
    </source>
</evidence>
<proteinExistence type="predicted"/>
<reference evidence="2 3" key="1">
    <citation type="submission" date="2016-10" db="EMBL/GenBank/DDBJ databases">
        <authorList>
            <person name="de Groot N.N."/>
        </authorList>
    </citation>
    <scope>NUCLEOTIDE SEQUENCE [LARGE SCALE GENOMIC DNA]</scope>
    <source>
        <strain evidence="2 3">DSM 21650</strain>
    </source>
</reference>
<keyword evidence="1" id="KW-1133">Transmembrane helix</keyword>
<gene>
    <name evidence="2" type="ORF">SAMN05660462_01689</name>
</gene>
<evidence type="ECO:0000313" key="2">
    <source>
        <dbReference type="EMBL" id="SDZ05945.1"/>
    </source>
</evidence>
<organism evidence="2 3">
    <name type="scientific">Proteiniborus ethanoligenes</name>
    <dbReference type="NCBI Taxonomy" id="415015"/>
    <lineage>
        <taxon>Bacteria</taxon>
        <taxon>Bacillati</taxon>
        <taxon>Bacillota</taxon>
        <taxon>Clostridia</taxon>
        <taxon>Eubacteriales</taxon>
        <taxon>Proteiniborus</taxon>
    </lineage>
</organism>
<keyword evidence="3" id="KW-1185">Reference proteome</keyword>
<dbReference type="RefSeq" id="WP_091729837.1">
    <property type="nucleotide sequence ID" value="NZ_FNQE01000017.1"/>
</dbReference>
<protein>
    <submittedName>
        <fullName evidence="2">Uncharacterized protein</fullName>
    </submittedName>
</protein>
<keyword evidence="1" id="KW-0472">Membrane</keyword>
<dbReference type="EMBL" id="FNQE01000017">
    <property type="protein sequence ID" value="SDZ05945.1"/>
    <property type="molecule type" value="Genomic_DNA"/>
</dbReference>
<name>A0A1H3PYS1_9FIRM</name>
<dbReference type="Proteomes" id="UP000198625">
    <property type="component" value="Unassembled WGS sequence"/>
</dbReference>
<accession>A0A1H3PYS1</accession>
<feature type="transmembrane region" description="Helical" evidence="1">
    <location>
        <begin position="46"/>
        <end position="66"/>
    </location>
</feature>
<sequence length="67" mass="7937">MRRRMIKTDENLPIPAVDIFEEIEFVESIEDKDDIENKKKELNYEAVGLSNWIFLIIILIIFLLSLV</sequence>
<dbReference type="AlphaFoldDB" id="A0A1H3PYS1"/>